<dbReference type="EMBL" id="GL988041">
    <property type="protein sequence ID" value="EGS20409.1"/>
    <property type="molecule type" value="Genomic_DNA"/>
</dbReference>
<accession>G0S433</accession>
<dbReference type="SUPFAM" id="SSF55729">
    <property type="entry name" value="Acyl-CoA N-acyltransferases (Nat)"/>
    <property type="match status" value="1"/>
</dbReference>
<dbReference type="GeneID" id="18256276"/>
<keyword evidence="3" id="KW-1185">Reference proteome</keyword>
<feature type="compositionally biased region" description="Polar residues" evidence="1">
    <location>
        <begin position="105"/>
        <end position="115"/>
    </location>
</feature>
<gene>
    <name evidence="2" type="ORF">CTHT_0022380</name>
</gene>
<organism evidence="3">
    <name type="scientific">Chaetomium thermophilum (strain DSM 1495 / CBS 144.50 / IMI 039719)</name>
    <name type="common">Thermochaetoides thermophila</name>
    <dbReference type="NCBI Taxonomy" id="759272"/>
    <lineage>
        <taxon>Eukaryota</taxon>
        <taxon>Fungi</taxon>
        <taxon>Dikarya</taxon>
        <taxon>Ascomycota</taxon>
        <taxon>Pezizomycotina</taxon>
        <taxon>Sordariomycetes</taxon>
        <taxon>Sordariomycetidae</taxon>
        <taxon>Sordariales</taxon>
        <taxon>Chaetomiaceae</taxon>
        <taxon>Thermochaetoides</taxon>
    </lineage>
</organism>
<dbReference type="InterPro" id="IPR016181">
    <property type="entry name" value="Acyl_CoA_acyltransferase"/>
</dbReference>
<feature type="region of interest" description="Disordered" evidence="1">
    <location>
        <begin position="129"/>
        <end position="168"/>
    </location>
</feature>
<evidence type="ECO:0000313" key="2">
    <source>
        <dbReference type="EMBL" id="EGS20409.1"/>
    </source>
</evidence>
<sequence length="639" mass="72021">MVPPRGCRKKGRSGPPGAQGRGGAVSSGQVQGQDGNSSQSVGGNRHGLRPSHFGRQNRDQHGAARGGNAHAGLNPSANSSRRSGRGGRGRRSSVAEREDVAPSDKATSLGTPDHLSTFSVDIYHRVPRRNINYPGSDRSNLPDVSIHGSQRGGTPNPDDLPGPDVRNEIAPKHTIDSYVDEYGIEHWNLACWDYCAREVWEMEKPHNKRLYLHGFVNSWMENVPDLPVVSLGQDAPRDHYMCAIDPQTGTFLPPIEHPVTISRHHELDQKDTELCWRHLYMTSELVIYREMKLRKRREIRTQGRQANNYYKGRRGFDAKPITGVDLPRDYDPDNETHVSLPFRPVEQKAGEQQVVEPEPGKVEYKTYQPKVPCFLRPAKLGDMQAICDIYNWEVEHGIQAFDTQPVSVKVFENIFSTSRENELPFIVAVHGSARDNRYRKGNVDLSTWPQPASTPESKKLDGKVLGFAYLSVLEPGLGGSMSGSGCAATRAYVFVHPDFRRKKIGFSLVDRLLICVSLTHIPQKAHDFIDLQNSRCYRGACQQHGLPRQIYKIQLHYHVRHKHITVGDEELEKKQASYDDELVSIRKVLDEKLFFDEAFRFEAVHCLPGRGEGGKTMWVDSVVFEHPCVRDPRILNKDN</sequence>
<name>G0S433_CHATD</name>
<dbReference type="OrthoDB" id="2129362at2759"/>
<dbReference type="RefSeq" id="XP_006692705.1">
    <property type="nucleotide sequence ID" value="XM_006692642.1"/>
</dbReference>
<feature type="region of interest" description="Disordered" evidence="1">
    <location>
        <begin position="1"/>
        <end position="115"/>
    </location>
</feature>
<feature type="compositionally biased region" description="Low complexity" evidence="1">
    <location>
        <begin position="26"/>
        <end position="43"/>
    </location>
</feature>
<evidence type="ECO:0000313" key="3">
    <source>
        <dbReference type="Proteomes" id="UP000008066"/>
    </source>
</evidence>
<evidence type="ECO:0000256" key="1">
    <source>
        <dbReference type="SAM" id="MobiDB-lite"/>
    </source>
</evidence>
<feature type="compositionally biased region" description="Basic and acidic residues" evidence="1">
    <location>
        <begin position="93"/>
        <end position="102"/>
    </location>
</feature>
<dbReference type="HOGENOM" id="CLU_428256_0_0_1"/>
<dbReference type="KEGG" id="cthr:CTHT_0022380"/>
<evidence type="ECO:0008006" key="4">
    <source>
        <dbReference type="Google" id="ProtNLM"/>
    </source>
</evidence>
<dbReference type="Proteomes" id="UP000008066">
    <property type="component" value="Unassembled WGS sequence"/>
</dbReference>
<protein>
    <recommendedName>
        <fullName evidence="4">N-acetyltransferase domain-containing protein</fullName>
    </recommendedName>
</protein>
<dbReference type="AlphaFoldDB" id="G0S433"/>
<dbReference type="Gene3D" id="3.40.630.30">
    <property type="match status" value="1"/>
</dbReference>
<proteinExistence type="predicted"/>
<reference evidence="2 3" key="1">
    <citation type="journal article" date="2011" name="Cell">
        <title>Insight into structure and assembly of the nuclear pore complex by utilizing the genome of a eukaryotic thermophile.</title>
        <authorList>
            <person name="Amlacher S."/>
            <person name="Sarges P."/>
            <person name="Flemming D."/>
            <person name="van Noort V."/>
            <person name="Kunze R."/>
            <person name="Devos D.P."/>
            <person name="Arumugam M."/>
            <person name="Bork P."/>
            <person name="Hurt E."/>
        </authorList>
    </citation>
    <scope>NUCLEOTIDE SEQUENCE [LARGE SCALE GENOMIC DNA]</scope>
    <source>
        <strain evidence="3">DSM 1495 / CBS 144.50 / IMI 039719</strain>
    </source>
</reference>
<feature type="compositionally biased region" description="Basic residues" evidence="1">
    <location>
        <begin position="1"/>
        <end position="12"/>
    </location>
</feature>
<dbReference type="eggNOG" id="ENOG502SV8I">
    <property type="taxonomic scope" value="Eukaryota"/>
</dbReference>
<feature type="compositionally biased region" description="Basic residues" evidence="1">
    <location>
        <begin position="82"/>
        <end position="91"/>
    </location>
</feature>
<dbReference type="CDD" id="cd04301">
    <property type="entry name" value="NAT_SF"/>
    <property type="match status" value="1"/>
</dbReference>